<name>A0AAV1QLT3_9ROSI</name>
<dbReference type="EMBL" id="CAWUPB010000027">
    <property type="protein sequence ID" value="CAK7322631.1"/>
    <property type="molecule type" value="Genomic_DNA"/>
</dbReference>
<organism evidence="2 3">
    <name type="scientific">Dovyalis caffra</name>
    <dbReference type="NCBI Taxonomy" id="77055"/>
    <lineage>
        <taxon>Eukaryota</taxon>
        <taxon>Viridiplantae</taxon>
        <taxon>Streptophyta</taxon>
        <taxon>Embryophyta</taxon>
        <taxon>Tracheophyta</taxon>
        <taxon>Spermatophyta</taxon>
        <taxon>Magnoliopsida</taxon>
        <taxon>eudicotyledons</taxon>
        <taxon>Gunneridae</taxon>
        <taxon>Pentapetalae</taxon>
        <taxon>rosids</taxon>
        <taxon>fabids</taxon>
        <taxon>Malpighiales</taxon>
        <taxon>Salicaceae</taxon>
        <taxon>Flacourtieae</taxon>
        <taxon>Dovyalis</taxon>
    </lineage>
</organism>
<dbReference type="Proteomes" id="UP001314170">
    <property type="component" value="Unassembled WGS sequence"/>
</dbReference>
<evidence type="ECO:0000313" key="2">
    <source>
        <dbReference type="EMBL" id="CAK7322631.1"/>
    </source>
</evidence>
<evidence type="ECO:0000313" key="3">
    <source>
        <dbReference type="Proteomes" id="UP001314170"/>
    </source>
</evidence>
<gene>
    <name evidence="2" type="ORF">DCAF_LOCUS242</name>
</gene>
<keyword evidence="3" id="KW-1185">Reference proteome</keyword>
<dbReference type="AlphaFoldDB" id="A0AAV1QLT3"/>
<evidence type="ECO:0000256" key="1">
    <source>
        <dbReference type="SAM" id="SignalP"/>
    </source>
</evidence>
<feature type="signal peptide" evidence="1">
    <location>
        <begin position="1"/>
        <end position="28"/>
    </location>
</feature>
<reference evidence="2 3" key="1">
    <citation type="submission" date="2024-01" db="EMBL/GenBank/DDBJ databases">
        <authorList>
            <person name="Waweru B."/>
        </authorList>
    </citation>
    <scope>NUCLEOTIDE SEQUENCE [LARGE SCALE GENOMIC DNA]</scope>
</reference>
<evidence type="ECO:0008006" key="4">
    <source>
        <dbReference type="Google" id="ProtNLM"/>
    </source>
</evidence>
<comment type="caution">
    <text evidence="2">The sequence shown here is derived from an EMBL/GenBank/DDBJ whole genome shotgun (WGS) entry which is preliminary data.</text>
</comment>
<accession>A0AAV1QLT3</accession>
<feature type="chain" id="PRO_5043785391" description="Transmembrane protein" evidence="1">
    <location>
        <begin position="29"/>
        <end position="76"/>
    </location>
</feature>
<proteinExistence type="predicted"/>
<sequence length="76" mass="8517">MADKTFKLTLYALLILLHLLFYSDMAAATSRPLDDHNRYPINGYRVNTHIGAWRPTIPGLHGFAHPDPLEAPSSKS</sequence>
<protein>
    <recommendedName>
        <fullName evidence="4">Transmembrane protein</fullName>
    </recommendedName>
</protein>
<keyword evidence="1" id="KW-0732">Signal</keyword>